<evidence type="ECO:0000313" key="7">
    <source>
        <dbReference type="Proteomes" id="UP000251314"/>
    </source>
</evidence>
<organism evidence="6 7">
    <name type="scientific">Phytophthora cactorum</name>
    <dbReference type="NCBI Taxonomy" id="29920"/>
    <lineage>
        <taxon>Eukaryota</taxon>
        <taxon>Sar</taxon>
        <taxon>Stramenopiles</taxon>
        <taxon>Oomycota</taxon>
        <taxon>Peronosporomycetes</taxon>
        <taxon>Peronosporales</taxon>
        <taxon>Peronosporaceae</taxon>
        <taxon>Phytophthora</taxon>
    </lineage>
</organism>
<evidence type="ECO:0000313" key="4">
    <source>
        <dbReference type="EMBL" id="KAG2970570.1"/>
    </source>
</evidence>
<dbReference type="Proteomes" id="UP000760860">
    <property type="component" value="Unassembled WGS sequence"/>
</dbReference>
<keyword evidence="7" id="KW-1185">Reference proteome</keyword>
<dbReference type="Proteomes" id="UP000774804">
    <property type="component" value="Unassembled WGS sequence"/>
</dbReference>
<dbReference type="EMBL" id="RCMK01001679">
    <property type="protein sequence ID" value="KAG2890006.1"/>
    <property type="molecule type" value="Genomic_DNA"/>
</dbReference>
<evidence type="ECO:0000313" key="5">
    <source>
        <dbReference type="EMBL" id="KAG3207525.1"/>
    </source>
</evidence>
<dbReference type="Proteomes" id="UP000736787">
    <property type="component" value="Unassembled WGS sequence"/>
</dbReference>
<dbReference type="EMBL" id="RCMV01001716">
    <property type="protein sequence ID" value="KAG3207525.1"/>
    <property type="molecule type" value="Genomic_DNA"/>
</dbReference>
<dbReference type="EMBL" id="RCMG01001581">
    <property type="protein sequence ID" value="KAG2824047.1"/>
    <property type="molecule type" value="Genomic_DNA"/>
</dbReference>
<evidence type="ECO:0000313" key="3">
    <source>
        <dbReference type="EMBL" id="KAG2890006.1"/>
    </source>
</evidence>
<evidence type="ECO:0000313" key="6">
    <source>
        <dbReference type="EMBL" id="RAW25260.1"/>
    </source>
</evidence>
<dbReference type="EMBL" id="RCML01000716">
    <property type="protein sequence ID" value="KAG2970570.1"/>
    <property type="molecule type" value="Genomic_DNA"/>
</dbReference>
<sequence length="47" mass="5120">MSKQAILAQITAGEEAATTQKMEIIAFKEAISRIELDLQARVLTVTS</sequence>
<evidence type="ECO:0000313" key="1">
    <source>
        <dbReference type="EMBL" id="KAG2824047.1"/>
    </source>
</evidence>
<protein>
    <submittedName>
        <fullName evidence="6">Uncharacterized protein</fullName>
    </submittedName>
</protein>
<dbReference type="Proteomes" id="UP000697107">
    <property type="component" value="Unassembled WGS sequence"/>
</dbReference>
<comment type="caution">
    <text evidence="6">The sequence shown here is derived from an EMBL/GenBank/DDBJ whole genome shotgun (WGS) entry which is preliminary data.</text>
</comment>
<dbReference type="EMBL" id="MJFZ01000773">
    <property type="protein sequence ID" value="RAW25260.1"/>
    <property type="molecule type" value="Genomic_DNA"/>
</dbReference>
<name>A0A329RLQ7_9STRA</name>
<accession>A0A329RLQ7</accession>
<dbReference type="AlphaFoldDB" id="A0A329RLQ7"/>
<reference evidence="6 7" key="1">
    <citation type="submission" date="2018-01" db="EMBL/GenBank/DDBJ databases">
        <title>Draft genome of the strawberry crown rot pathogen Phytophthora cactorum.</title>
        <authorList>
            <person name="Armitage A.D."/>
            <person name="Lysoe E."/>
            <person name="Nellist C.F."/>
            <person name="Harrison R.J."/>
            <person name="Brurberg M.B."/>
        </authorList>
    </citation>
    <scope>NUCLEOTIDE SEQUENCE [LARGE SCALE GENOMIC DNA]</scope>
    <source>
        <strain evidence="6 7">10300</strain>
    </source>
</reference>
<dbReference type="VEuPathDB" id="FungiDB:PC110_g18324"/>
<gene>
    <name evidence="6" type="ORF">PC110_g18324</name>
    <name evidence="1" type="ORF">PC113_g22091</name>
    <name evidence="2" type="ORF">PC115_g22005</name>
    <name evidence="3" type="ORF">PC117_g24569</name>
    <name evidence="4" type="ORF">PC118_g16787</name>
    <name evidence="5" type="ORF">PC129_g21433</name>
</gene>
<reference evidence="1" key="2">
    <citation type="submission" date="2018-10" db="EMBL/GenBank/DDBJ databases">
        <title>Effector identification in a new, highly contiguous assembly of the strawberry crown rot pathogen Phytophthora cactorum.</title>
        <authorList>
            <person name="Armitage A.D."/>
            <person name="Nellist C.F."/>
            <person name="Bates H."/>
            <person name="Vickerstaff R.J."/>
            <person name="Harrison R.J."/>
        </authorList>
    </citation>
    <scope>NUCLEOTIDE SEQUENCE</scope>
    <source>
        <strain evidence="1">15-7</strain>
        <strain evidence="2">4032</strain>
        <strain evidence="3">4040</strain>
        <strain evidence="4">P415</strain>
        <strain evidence="5">P421</strain>
    </source>
</reference>
<evidence type="ECO:0000313" key="2">
    <source>
        <dbReference type="EMBL" id="KAG2882208.1"/>
    </source>
</evidence>
<proteinExistence type="predicted"/>
<dbReference type="EMBL" id="RCMI01001686">
    <property type="protein sequence ID" value="KAG2882208.1"/>
    <property type="molecule type" value="Genomic_DNA"/>
</dbReference>
<dbReference type="Proteomes" id="UP000251314">
    <property type="component" value="Unassembled WGS sequence"/>
</dbReference>
<dbReference type="Proteomes" id="UP000735874">
    <property type="component" value="Unassembled WGS sequence"/>
</dbReference>